<dbReference type="EMBL" id="CAJPEX010001257">
    <property type="protein sequence ID" value="CAG0918681.1"/>
    <property type="molecule type" value="Genomic_DNA"/>
</dbReference>
<protein>
    <submittedName>
        <fullName evidence="3">Uncharacterized protein</fullName>
    </submittedName>
</protein>
<evidence type="ECO:0000256" key="2">
    <source>
        <dbReference type="SAM" id="SignalP"/>
    </source>
</evidence>
<feature type="region of interest" description="Disordered" evidence="1">
    <location>
        <begin position="198"/>
        <end position="232"/>
    </location>
</feature>
<organism evidence="3">
    <name type="scientific">Notodromas monacha</name>
    <dbReference type="NCBI Taxonomy" id="399045"/>
    <lineage>
        <taxon>Eukaryota</taxon>
        <taxon>Metazoa</taxon>
        <taxon>Ecdysozoa</taxon>
        <taxon>Arthropoda</taxon>
        <taxon>Crustacea</taxon>
        <taxon>Oligostraca</taxon>
        <taxon>Ostracoda</taxon>
        <taxon>Podocopa</taxon>
        <taxon>Podocopida</taxon>
        <taxon>Cypridocopina</taxon>
        <taxon>Cypridoidea</taxon>
        <taxon>Cyprididae</taxon>
        <taxon>Notodromas</taxon>
    </lineage>
</organism>
<feature type="chain" id="PRO_5036403284" evidence="2">
    <location>
        <begin position="17"/>
        <end position="232"/>
    </location>
</feature>
<accession>A0A7R9GF28</accession>
<dbReference type="EMBL" id="OA883294">
    <property type="protein sequence ID" value="CAD7278529.1"/>
    <property type="molecule type" value="Genomic_DNA"/>
</dbReference>
<evidence type="ECO:0000313" key="4">
    <source>
        <dbReference type="Proteomes" id="UP000678499"/>
    </source>
</evidence>
<feature type="region of interest" description="Disordered" evidence="1">
    <location>
        <begin position="53"/>
        <end position="77"/>
    </location>
</feature>
<feature type="signal peptide" evidence="2">
    <location>
        <begin position="1"/>
        <end position="16"/>
    </location>
</feature>
<keyword evidence="4" id="KW-1185">Reference proteome</keyword>
<reference evidence="3" key="1">
    <citation type="submission" date="2020-11" db="EMBL/GenBank/DDBJ databases">
        <authorList>
            <person name="Tran Van P."/>
        </authorList>
    </citation>
    <scope>NUCLEOTIDE SEQUENCE</scope>
</reference>
<dbReference type="AlphaFoldDB" id="A0A7R9GF28"/>
<evidence type="ECO:0000256" key="1">
    <source>
        <dbReference type="SAM" id="MobiDB-lite"/>
    </source>
</evidence>
<evidence type="ECO:0000313" key="3">
    <source>
        <dbReference type="EMBL" id="CAD7278529.1"/>
    </source>
</evidence>
<name>A0A7R9GF28_9CRUS</name>
<dbReference type="Proteomes" id="UP000678499">
    <property type="component" value="Unassembled WGS sequence"/>
</dbReference>
<proteinExistence type="predicted"/>
<gene>
    <name evidence="3" type="ORF">NMOB1V02_LOCUS6229</name>
</gene>
<feature type="compositionally biased region" description="Basic and acidic residues" evidence="1">
    <location>
        <begin position="216"/>
        <end position="232"/>
    </location>
</feature>
<keyword evidence="2" id="KW-0732">Signal</keyword>
<sequence length="232" mass="25375">MLVMILYLCLTLWAHCDPFDMGCTPAIYEVFTTRGFLSLICMLQITAKGPGPGGWPGCGPPPRSSNLSESPLPSRPPSVGNVPNTFFVPGPARVPESPARSVLSSLLHPTLHVIVEYAPGNRDDLELYNELRSEITRKCPGSLIEGFADAFEVYVNGRHRAHSKIDTRSTPVIKTLADDICRAYCKDSSRQLTFMGISPRHGAGEVQEITDQPAGNRKENDGKRHKGGEDET</sequence>